<evidence type="ECO:0000256" key="11">
    <source>
        <dbReference type="ARBA" id="ARBA00023170"/>
    </source>
</evidence>
<dbReference type="PROSITE" id="PS50110">
    <property type="entry name" value="RESPONSE_REGULATORY"/>
    <property type="match status" value="1"/>
</dbReference>
<keyword evidence="7" id="KW-0547">Nucleotide-binding</keyword>
<comment type="caution">
    <text evidence="15">The sequence shown here is derived from an EMBL/GenBank/DDBJ whole genome shotgun (WGS) entry which is preliminary data.</text>
</comment>
<evidence type="ECO:0000256" key="6">
    <source>
        <dbReference type="ARBA" id="ARBA00022679"/>
    </source>
</evidence>
<proteinExistence type="predicted"/>
<evidence type="ECO:0000256" key="8">
    <source>
        <dbReference type="ARBA" id="ARBA00022777"/>
    </source>
</evidence>
<dbReference type="PANTHER" id="PTHR41523:SF8">
    <property type="entry name" value="ETHYLENE RESPONSE SENSOR PROTEIN"/>
    <property type="match status" value="1"/>
</dbReference>
<dbReference type="Gene3D" id="3.40.50.2300">
    <property type="match status" value="1"/>
</dbReference>
<dbReference type="SUPFAM" id="SSF52172">
    <property type="entry name" value="CheY-like"/>
    <property type="match status" value="1"/>
</dbReference>
<dbReference type="InterPro" id="IPR013654">
    <property type="entry name" value="PAS_2"/>
</dbReference>
<dbReference type="SUPFAM" id="SSF55785">
    <property type="entry name" value="PYP-like sensor domain (PAS domain)"/>
    <property type="match status" value="1"/>
</dbReference>
<evidence type="ECO:0000256" key="12">
    <source>
        <dbReference type="PROSITE-ProRule" id="PRU00169"/>
    </source>
</evidence>
<dbReference type="InterPro" id="IPR001789">
    <property type="entry name" value="Sig_transdc_resp-reg_receiver"/>
</dbReference>
<dbReference type="GO" id="GO:0009584">
    <property type="term" value="P:detection of visible light"/>
    <property type="evidence" value="ECO:0007669"/>
    <property type="project" value="InterPro"/>
</dbReference>
<dbReference type="PROSITE" id="PS50046">
    <property type="entry name" value="PHYTOCHROME_2"/>
    <property type="match status" value="1"/>
</dbReference>
<dbReference type="SMART" id="SM00065">
    <property type="entry name" value="GAF"/>
    <property type="match status" value="1"/>
</dbReference>
<evidence type="ECO:0000313" key="15">
    <source>
        <dbReference type="EMBL" id="MBY6218660.1"/>
    </source>
</evidence>
<dbReference type="Proteomes" id="UP000824927">
    <property type="component" value="Unassembled WGS sequence"/>
</dbReference>
<accession>A0A9Q3S1U7</accession>
<evidence type="ECO:0000256" key="4">
    <source>
        <dbReference type="ARBA" id="ARBA00022553"/>
    </source>
</evidence>
<evidence type="ECO:0000313" key="16">
    <source>
        <dbReference type="Proteomes" id="UP000824927"/>
    </source>
</evidence>
<evidence type="ECO:0000256" key="1">
    <source>
        <dbReference type="ARBA" id="ARBA00000085"/>
    </source>
</evidence>
<feature type="modified residue" description="4-aspartylphosphate" evidence="12">
    <location>
        <position position="785"/>
    </location>
</feature>
<gene>
    <name evidence="15" type="ORF">KUV31_09950</name>
</gene>
<evidence type="ECO:0000256" key="5">
    <source>
        <dbReference type="ARBA" id="ARBA00022606"/>
    </source>
</evidence>
<dbReference type="Gene3D" id="3.30.565.10">
    <property type="entry name" value="Histidine kinase-like ATPase, C-terminal domain"/>
    <property type="match status" value="1"/>
</dbReference>
<dbReference type="InterPro" id="IPR013515">
    <property type="entry name" value="Phytochrome_cen-reg"/>
</dbReference>
<dbReference type="InterPro" id="IPR003018">
    <property type="entry name" value="GAF"/>
</dbReference>
<dbReference type="GO" id="GO:0006355">
    <property type="term" value="P:regulation of DNA-templated transcription"/>
    <property type="evidence" value="ECO:0007669"/>
    <property type="project" value="InterPro"/>
</dbReference>
<protein>
    <recommendedName>
        <fullName evidence="2">histidine kinase</fullName>
        <ecNumber evidence="2">2.7.13.3</ecNumber>
    </recommendedName>
</protein>
<evidence type="ECO:0000256" key="2">
    <source>
        <dbReference type="ARBA" id="ARBA00012438"/>
    </source>
</evidence>
<evidence type="ECO:0000256" key="7">
    <source>
        <dbReference type="ARBA" id="ARBA00022741"/>
    </source>
</evidence>
<dbReference type="GO" id="GO:0004673">
    <property type="term" value="F:protein histidine kinase activity"/>
    <property type="evidence" value="ECO:0007669"/>
    <property type="project" value="UniProtKB-EC"/>
</dbReference>
<dbReference type="InterPro" id="IPR016132">
    <property type="entry name" value="Phyto_chromo_attachment"/>
</dbReference>
<dbReference type="SMART" id="SM00448">
    <property type="entry name" value="REC"/>
    <property type="match status" value="1"/>
</dbReference>
<dbReference type="Gene3D" id="3.30.450.40">
    <property type="match status" value="1"/>
</dbReference>
<feature type="domain" description="Phytochrome chromophore attachment site" evidence="13">
    <location>
        <begin position="141"/>
        <end position="298"/>
    </location>
</feature>
<feature type="domain" description="Response regulatory" evidence="14">
    <location>
        <begin position="735"/>
        <end position="844"/>
    </location>
</feature>
<dbReference type="Gene3D" id="3.30.450.20">
    <property type="entry name" value="PAS domain"/>
    <property type="match status" value="1"/>
</dbReference>
<dbReference type="SUPFAM" id="SSF55874">
    <property type="entry name" value="ATPase domain of HSP90 chaperone/DNA topoisomerase II/histidine kinase"/>
    <property type="match status" value="1"/>
</dbReference>
<dbReference type="PIRSF" id="PIRSF036397">
    <property type="entry name" value="Bactrphtchrm_rec"/>
    <property type="match status" value="1"/>
</dbReference>
<reference evidence="15" key="1">
    <citation type="submission" date="2021-06" db="EMBL/GenBank/DDBJ databases">
        <title>50 bacteria genomes isolated from Dapeng, Shenzhen, China.</title>
        <authorList>
            <person name="Zheng W."/>
            <person name="Yu S."/>
            <person name="Huang Y."/>
        </authorList>
    </citation>
    <scope>NUCLEOTIDE SEQUENCE</scope>
    <source>
        <strain evidence="15">DP4N28-2</strain>
    </source>
</reference>
<dbReference type="GO" id="GO:0000160">
    <property type="term" value="P:phosphorelay signal transduction system"/>
    <property type="evidence" value="ECO:0007669"/>
    <property type="project" value="InterPro"/>
</dbReference>
<dbReference type="InterPro" id="IPR035965">
    <property type="entry name" value="PAS-like_dom_sf"/>
</dbReference>
<dbReference type="GO" id="GO:0009881">
    <property type="term" value="F:photoreceptor activity"/>
    <property type="evidence" value="ECO:0007669"/>
    <property type="project" value="UniProtKB-KW"/>
</dbReference>
<evidence type="ECO:0000256" key="9">
    <source>
        <dbReference type="ARBA" id="ARBA00022840"/>
    </source>
</evidence>
<dbReference type="Gene3D" id="3.30.450.270">
    <property type="match status" value="1"/>
</dbReference>
<dbReference type="Pfam" id="PF08446">
    <property type="entry name" value="PAS_2"/>
    <property type="match status" value="1"/>
</dbReference>
<dbReference type="InterPro" id="IPR036890">
    <property type="entry name" value="HATPase_C_sf"/>
</dbReference>
<evidence type="ECO:0000256" key="10">
    <source>
        <dbReference type="ARBA" id="ARBA00022991"/>
    </source>
</evidence>
<name>A0A9Q3S1U7_9SPHN</name>
<dbReference type="EMBL" id="JAHVKP010000001">
    <property type="protein sequence ID" value="MBY6218660.1"/>
    <property type="molecule type" value="Genomic_DNA"/>
</dbReference>
<dbReference type="EC" id="2.7.13.3" evidence="2"/>
<keyword evidence="3" id="KW-0600">Photoreceptor protein</keyword>
<evidence type="ECO:0000256" key="3">
    <source>
        <dbReference type="ARBA" id="ARBA00022543"/>
    </source>
</evidence>
<dbReference type="InterPro" id="IPR043150">
    <property type="entry name" value="Phytochrome_PHY_sf"/>
</dbReference>
<dbReference type="RefSeq" id="WP_222405399.1">
    <property type="nucleotide sequence ID" value="NZ_JAHVKP010000001.1"/>
</dbReference>
<dbReference type="InterPro" id="IPR009219">
    <property type="entry name" value="Bactrphtchr_CheY"/>
</dbReference>
<dbReference type="PRINTS" id="PR01033">
    <property type="entry name" value="PHYTOCHROME"/>
</dbReference>
<dbReference type="SUPFAM" id="SSF55781">
    <property type="entry name" value="GAF domain-like"/>
    <property type="match status" value="2"/>
</dbReference>
<dbReference type="InterPro" id="IPR001294">
    <property type="entry name" value="Phytochrome"/>
</dbReference>
<keyword evidence="8" id="KW-0418">Kinase</keyword>
<dbReference type="PANTHER" id="PTHR41523">
    <property type="entry name" value="TWO-COMPONENT SYSTEM SENSOR PROTEIN"/>
    <property type="match status" value="1"/>
</dbReference>
<keyword evidence="6" id="KW-0808">Transferase</keyword>
<keyword evidence="11" id="KW-0675">Receptor</keyword>
<dbReference type="InterPro" id="IPR011102">
    <property type="entry name" value="Sig_transdc_His_kinase_HWE"/>
</dbReference>
<sequence>MSQEVDLTNCDREPIHKLGKIQSFGALVTVNGDWFVSQRSTNLEDMLGIDSEVEAGSKLSDYIDRDAFQRLRSAVSAIADGDQVERLFGVALTGTDDLFDCAVHQADAYLVIEIEPHVKGDLNRQIGLLRPIMSRLEKHDTVEGLVQEAARQLRSSLEMDRVMVYRFHDDLSGEVMAEAKRDGLEGFHGLRYPKSDIPAQARELYKRNRFRIISDVHSEPVDIVPEHTIEGKELDLSMSTLRAVSPIHIEYLKNMGVGASLSISIVIGGELWGLFACHHYEAKMLPYSRRTTAELFSEMFSLLLERALHSKSDELRIAGREVHDRLMRDIAAGTPLNESLPMLSPVIQNIIPHDGASVFIDNVYEAQGAAPNEEEFRAIVGLLNAAATSKIFATDAMSERIPKADRFSDRVVGALTIPVSRTPRDYLVLWRKELSQKVRWAGNPEKPVEYGPNGARLTPRKSFEAWQETVEGRSSPWTSGELQVAEGLRVTLLEIILRLTDEAVQERAKAQNQQELLISELNHRVRNILNLIRGLVNQSRGEAKSVEEFSDIVGGRISSLASAHDNITKGNWSSAPLHELIETEANAYLSGKTSRITVDGPDPMVVPEAYTVLALVIHEMMTNSAKYGSLSDSSGELLIEIRQTDDDALEIHWKEVGGPPVKPPKRRGFGSTIIERSIPFELGGEAKVEYKLQGLEAFFMVPQRFVSWETKSVPPQTQRKQEKASAPVLESVPDHVLVVEDSMIIALDTEDCLKELGVGHVVVESSVAGALKALERKEPDLAILDYNLGSESSERVAKELARRKIPYWLASGYGELEDRLEELGANGLLTKPYGKDDLVSILKS</sequence>
<dbReference type="InterPro" id="IPR011006">
    <property type="entry name" value="CheY-like_superfamily"/>
</dbReference>
<dbReference type="AlphaFoldDB" id="A0A9Q3S1U7"/>
<dbReference type="InterPro" id="IPR029016">
    <property type="entry name" value="GAF-like_dom_sf"/>
</dbReference>
<comment type="catalytic activity">
    <reaction evidence="1">
        <text>ATP + protein L-histidine = ADP + protein N-phospho-L-histidine.</text>
        <dbReference type="EC" id="2.7.13.3"/>
    </reaction>
</comment>
<dbReference type="SMART" id="SM00911">
    <property type="entry name" value="HWE_HK"/>
    <property type="match status" value="1"/>
</dbReference>
<evidence type="ECO:0000259" key="13">
    <source>
        <dbReference type="PROSITE" id="PS50046"/>
    </source>
</evidence>
<dbReference type="Pfam" id="PF07536">
    <property type="entry name" value="HWE_HK"/>
    <property type="match status" value="1"/>
</dbReference>
<keyword evidence="5" id="KW-0716">Sensory transduction</keyword>
<organism evidence="15 16">
    <name type="scientific">Qipengyuania aquimaris</name>
    <dbReference type="NCBI Taxonomy" id="255984"/>
    <lineage>
        <taxon>Bacteria</taxon>
        <taxon>Pseudomonadati</taxon>
        <taxon>Pseudomonadota</taxon>
        <taxon>Alphaproteobacteria</taxon>
        <taxon>Sphingomonadales</taxon>
        <taxon>Erythrobacteraceae</taxon>
        <taxon>Qipengyuania</taxon>
    </lineage>
</organism>
<dbReference type="Pfam" id="PF01590">
    <property type="entry name" value="GAF"/>
    <property type="match status" value="1"/>
</dbReference>
<keyword evidence="4 12" id="KW-0597">Phosphoprotein</keyword>
<keyword evidence="9" id="KW-0067">ATP-binding</keyword>
<keyword evidence="10" id="KW-0157">Chromophore</keyword>
<dbReference type="Pfam" id="PF00072">
    <property type="entry name" value="Response_reg"/>
    <property type="match status" value="1"/>
</dbReference>
<evidence type="ECO:0000259" key="14">
    <source>
        <dbReference type="PROSITE" id="PS50110"/>
    </source>
</evidence>
<dbReference type="GO" id="GO:0005524">
    <property type="term" value="F:ATP binding"/>
    <property type="evidence" value="ECO:0007669"/>
    <property type="project" value="UniProtKB-KW"/>
</dbReference>
<dbReference type="Pfam" id="PF00360">
    <property type="entry name" value="PHY"/>
    <property type="match status" value="1"/>
</dbReference>